<dbReference type="CDD" id="cd07814">
    <property type="entry name" value="SRPBCC_CalC_Aha1-like"/>
    <property type="match status" value="1"/>
</dbReference>
<reference evidence="3" key="2">
    <citation type="journal article" date="2014" name="ISME J.">
        <title>Microbial stratification in low pH oxic and suboxic macroscopic growths along an acid mine drainage.</title>
        <authorList>
            <person name="Mendez-Garcia C."/>
            <person name="Mesa V."/>
            <person name="Sprenger R.R."/>
            <person name="Richter M."/>
            <person name="Diez M.S."/>
            <person name="Solano J."/>
            <person name="Bargiela R."/>
            <person name="Golyshina O.V."/>
            <person name="Manteca A."/>
            <person name="Ramos J.L."/>
            <person name="Gallego J.R."/>
            <person name="Llorente I."/>
            <person name="Martins Dos Santos V.A."/>
            <person name="Jensen O.N."/>
            <person name="Pelaez A.I."/>
            <person name="Sanchez J."/>
            <person name="Ferrer M."/>
        </authorList>
    </citation>
    <scope>NUCLEOTIDE SEQUENCE</scope>
</reference>
<comment type="similarity">
    <text evidence="1">Belongs to the AHA1 family.</text>
</comment>
<evidence type="ECO:0000259" key="2">
    <source>
        <dbReference type="Pfam" id="PF08327"/>
    </source>
</evidence>
<dbReference type="AlphaFoldDB" id="T1C3R3"/>
<protein>
    <submittedName>
        <fullName evidence="3">Activator of Hsp90 ATPase like protein</fullName>
    </submittedName>
</protein>
<feature type="domain" description="Activator of Hsp90 ATPase homologue 1/2-like C-terminal" evidence="2">
    <location>
        <begin position="3"/>
        <end position="125"/>
    </location>
</feature>
<dbReference type="Gene3D" id="3.30.530.20">
    <property type="match status" value="1"/>
</dbReference>
<gene>
    <name evidence="3" type="ORF">B1B_07975</name>
</gene>
<proteinExistence type="inferred from homology"/>
<dbReference type="SUPFAM" id="SSF55961">
    <property type="entry name" value="Bet v1-like"/>
    <property type="match status" value="1"/>
</dbReference>
<reference evidence="3" key="1">
    <citation type="submission" date="2013-08" db="EMBL/GenBank/DDBJ databases">
        <authorList>
            <person name="Mendez C."/>
            <person name="Richter M."/>
            <person name="Ferrer M."/>
            <person name="Sanchez J."/>
        </authorList>
    </citation>
    <scope>NUCLEOTIDE SEQUENCE</scope>
</reference>
<dbReference type="InterPro" id="IPR023393">
    <property type="entry name" value="START-like_dom_sf"/>
</dbReference>
<evidence type="ECO:0000256" key="1">
    <source>
        <dbReference type="ARBA" id="ARBA00006817"/>
    </source>
</evidence>
<dbReference type="EMBL" id="AUZY01005136">
    <property type="protein sequence ID" value="EQD59944.1"/>
    <property type="molecule type" value="Genomic_DNA"/>
</dbReference>
<organism evidence="3">
    <name type="scientific">mine drainage metagenome</name>
    <dbReference type="NCBI Taxonomy" id="410659"/>
    <lineage>
        <taxon>unclassified sequences</taxon>
        <taxon>metagenomes</taxon>
        <taxon>ecological metagenomes</taxon>
    </lineage>
</organism>
<sequence length="136" mass="15828">MHASTKKVFRWISEPKRLTRWFMDSATLPPRKGGRYLFGWEGGPAHSGKVLEFVRGKRIALSWQWPGQEDLGVTKLKLSVEPKEEGTVLRFTHSGFRKDGPWDDLYEGAIRGWTYFMMNLKSVLENGHDLRSPYDW</sequence>
<evidence type="ECO:0000313" key="3">
    <source>
        <dbReference type="EMBL" id="EQD59944.1"/>
    </source>
</evidence>
<dbReference type="InterPro" id="IPR013538">
    <property type="entry name" value="ASHA1/2-like_C"/>
</dbReference>
<comment type="caution">
    <text evidence="3">The sequence shown here is derived from an EMBL/GenBank/DDBJ whole genome shotgun (WGS) entry which is preliminary data.</text>
</comment>
<dbReference type="Pfam" id="PF08327">
    <property type="entry name" value="AHSA1"/>
    <property type="match status" value="1"/>
</dbReference>
<name>T1C3R3_9ZZZZ</name>
<accession>T1C3R3</accession>